<dbReference type="InterPro" id="IPR036770">
    <property type="entry name" value="Ankyrin_rpt-contain_sf"/>
</dbReference>
<dbReference type="Gene3D" id="1.25.40.20">
    <property type="entry name" value="Ankyrin repeat-containing domain"/>
    <property type="match status" value="1"/>
</dbReference>
<dbReference type="AlphaFoldDB" id="L8H3H9"/>
<evidence type="ECO:0000313" key="3">
    <source>
        <dbReference type="Proteomes" id="UP000011083"/>
    </source>
</evidence>
<dbReference type="InterPro" id="IPR001810">
    <property type="entry name" value="F-box_dom"/>
</dbReference>
<dbReference type="SUPFAM" id="SSF81383">
    <property type="entry name" value="F-box domain"/>
    <property type="match status" value="1"/>
</dbReference>
<dbReference type="VEuPathDB" id="AmoebaDB:ACA1_201600"/>
<name>L8H3H9_ACACF</name>
<dbReference type="KEGG" id="acan:ACA1_201600"/>
<feature type="domain" description="F-box" evidence="1">
    <location>
        <begin position="1"/>
        <end position="45"/>
    </location>
</feature>
<dbReference type="InterPro" id="IPR036047">
    <property type="entry name" value="F-box-like_dom_sf"/>
</dbReference>
<dbReference type="PROSITE" id="PS50181">
    <property type="entry name" value="FBOX"/>
    <property type="match status" value="1"/>
</dbReference>
<proteinExistence type="predicted"/>
<keyword evidence="3" id="KW-1185">Reference proteome</keyword>
<sequence>MEALPDELVLAVLRLIEPLRDTAAVVATCRRLRSIMSDPHLWPLFHHQVFPTHFTLVNDHHRAGQEAATDLQAFVKKARWLKEAMHSEAQARRSRFEGRDWRLLAAASVGCASLVRRYADGVAASLFLSHDRNTTLATVETMVDSPSPVNLINEALRRACAAGSAPTAKLLLGYGASVRQAVCDEEDGAYDPEKNEPLCSAVRTGNRQLAELLMDHGAQPNGPCRLSTPLEAHNPACSLVAVTVTAHRD</sequence>
<dbReference type="Proteomes" id="UP000011083">
    <property type="component" value="Unassembled WGS sequence"/>
</dbReference>
<dbReference type="Gene3D" id="1.20.1280.50">
    <property type="match status" value="1"/>
</dbReference>
<protein>
    <recommendedName>
        <fullName evidence="1">F-box domain-containing protein</fullName>
    </recommendedName>
</protein>
<dbReference type="SMART" id="SM00248">
    <property type="entry name" value="ANK"/>
    <property type="match status" value="2"/>
</dbReference>
<dbReference type="InterPro" id="IPR002110">
    <property type="entry name" value="Ankyrin_rpt"/>
</dbReference>
<dbReference type="SUPFAM" id="SSF48403">
    <property type="entry name" value="Ankyrin repeat"/>
    <property type="match status" value="1"/>
</dbReference>
<dbReference type="RefSeq" id="XP_004341887.1">
    <property type="nucleotide sequence ID" value="XM_004341839.1"/>
</dbReference>
<evidence type="ECO:0000313" key="2">
    <source>
        <dbReference type="EMBL" id="ELR19792.1"/>
    </source>
</evidence>
<gene>
    <name evidence="2" type="ORF">ACA1_201600</name>
</gene>
<reference evidence="2 3" key="1">
    <citation type="journal article" date="2013" name="Genome Biol.">
        <title>Genome of Acanthamoeba castellanii highlights extensive lateral gene transfer and early evolution of tyrosine kinase signaling.</title>
        <authorList>
            <person name="Clarke M."/>
            <person name="Lohan A.J."/>
            <person name="Liu B."/>
            <person name="Lagkouvardos I."/>
            <person name="Roy S."/>
            <person name="Zafar N."/>
            <person name="Bertelli C."/>
            <person name="Schilde C."/>
            <person name="Kianianmomeni A."/>
            <person name="Burglin T.R."/>
            <person name="Frech C."/>
            <person name="Turcotte B."/>
            <person name="Kopec K.O."/>
            <person name="Synnott J.M."/>
            <person name="Choo C."/>
            <person name="Paponov I."/>
            <person name="Finkler A."/>
            <person name="Soon Heng Tan C."/>
            <person name="Hutchins A.P."/>
            <person name="Weinmeier T."/>
            <person name="Rattei T."/>
            <person name="Chu J.S."/>
            <person name="Gimenez G."/>
            <person name="Irimia M."/>
            <person name="Rigden D.J."/>
            <person name="Fitzpatrick D.A."/>
            <person name="Lorenzo-Morales J."/>
            <person name="Bateman A."/>
            <person name="Chiu C.H."/>
            <person name="Tang P."/>
            <person name="Hegemann P."/>
            <person name="Fromm H."/>
            <person name="Raoult D."/>
            <person name="Greub G."/>
            <person name="Miranda-Saavedra D."/>
            <person name="Chen N."/>
            <person name="Nash P."/>
            <person name="Ginger M.L."/>
            <person name="Horn M."/>
            <person name="Schaap P."/>
            <person name="Caler L."/>
            <person name="Loftus B."/>
        </authorList>
    </citation>
    <scope>NUCLEOTIDE SEQUENCE [LARGE SCALE GENOMIC DNA]</scope>
    <source>
        <strain evidence="2 3">Neff</strain>
    </source>
</reference>
<evidence type="ECO:0000259" key="1">
    <source>
        <dbReference type="PROSITE" id="PS50181"/>
    </source>
</evidence>
<dbReference type="EMBL" id="KB007932">
    <property type="protein sequence ID" value="ELR19792.1"/>
    <property type="molecule type" value="Genomic_DNA"/>
</dbReference>
<accession>L8H3H9</accession>
<dbReference type="GeneID" id="14920623"/>
<organism evidence="2 3">
    <name type="scientific">Acanthamoeba castellanii (strain ATCC 30010 / Neff)</name>
    <dbReference type="NCBI Taxonomy" id="1257118"/>
    <lineage>
        <taxon>Eukaryota</taxon>
        <taxon>Amoebozoa</taxon>
        <taxon>Discosea</taxon>
        <taxon>Longamoebia</taxon>
        <taxon>Centramoebida</taxon>
        <taxon>Acanthamoebidae</taxon>
        <taxon>Acanthamoeba</taxon>
    </lineage>
</organism>
<dbReference type="OrthoDB" id="4772757at2759"/>
<dbReference type="Pfam" id="PF12937">
    <property type="entry name" value="F-box-like"/>
    <property type="match status" value="1"/>
</dbReference>